<protein>
    <submittedName>
        <fullName evidence="1">Uncharacterized protein</fullName>
    </submittedName>
</protein>
<reference evidence="1 2" key="1">
    <citation type="submission" date="2008-07" db="EMBL/GenBank/DDBJ databases">
        <authorList>
            <person name="El-Sayed N."/>
            <person name="Caler E."/>
            <person name="Inman J."/>
            <person name="Amedeo P."/>
            <person name="Hass B."/>
            <person name="Wortman J."/>
        </authorList>
    </citation>
    <scope>NUCLEOTIDE SEQUENCE [LARGE SCALE GENOMIC DNA]</scope>
    <source>
        <strain evidence="2">ATCC 50983 / TXsc</strain>
    </source>
</reference>
<sequence>MQCPFACEQGGCDTPMRMNIAWLMGNVLRHTSAPEVLAGIDPSDLVVTLECLMAISGVFISVMGTLTPAGTNTYGLSLR</sequence>
<dbReference type="AlphaFoldDB" id="C5K882"/>
<dbReference type="EMBL" id="GG671101">
    <property type="protein sequence ID" value="EER19270.1"/>
    <property type="molecule type" value="Genomic_DNA"/>
</dbReference>
<dbReference type="InParanoid" id="C5K882"/>
<evidence type="ECO:0000313" key="1">
    <source>
        <dbReference type="EMBL" id="EER19270.1"/>
    </source>
</evidence>
<proteinExistence type="predicted"/>
<organism evidence="2">
    <name type="scientific">Perkinsus marinus (strain ATCC 50983 / TXsc)</name>
    <dbReference type="NCBI Taxonomy" id="423536"/>
    <lineage>
        <taxon>Eukaryota</taxon>
        <taxon>Sar</taxon>
        <taxon>Alveolata</taxon>
        <taxon>Perkinsozoa</taxon>
        <taxon>Perkinsea</taxon>
        <taxon>Perkinsida</taxon>
        <taxon>Perkinsidae</taxon>
        <taxon>Perkinsus</taxon>
    </lineage>
</organism>
<name>C5K882_PERM5</name>
<dbReference type="GeneID" id="9039524"/>
<gene>
    <name evidence="1" type="ORF">Pmar_PMAR015830</name>
</gene>
<keyword evidence="2" id="KW-1185">Reference proteome</keyword>
<dbReference type="RefSeq" id="XP_002787474.1">
    <property type="nucleotide sequence ID" value="XM_002787428.1"/>
</dbReference>
<dbReference type="Proteomes" id="UP000007800">
    <property type="component" value="Unassembled WGS sequence"/>
</dbReference>
<evidence type="ECO:0000313" key="2">
    <source>
        <dbReference type="Proteomes" id="UP000007800"/>
    </source>
</evidence>
<accession>C5K882</accession>